<dbReference type="GO" id="GO:0045944">
    <property type="term" value="P:positive regulation of transcription by RNA polymerase II"/>
    <property type="evidence" value="ECO:0007669"/>
    <property type="project" value="TreeGrafter"/>
</dbReference>
<dbReference type="PANTHER" id="PTHR37534">
    <property type="entry name" value="TRANSCRIPTIONAL ACTIVATOR PROTEIN UGA3"/>
    <property type="match status" value="1"/>
</dbReference>
<dbReference type="GO" id="GO:0005634">
    <property type="term" value="C:nucleus"/>
    <property type="evidence" value="ECO:0007669"/>
    <property type="project" value="UniProtKB-SubCell"/>
</dbReference>
<dbReference type="GO" id="GO:0000976">
    <property type="term" value="F:transcription cis-regulatory region binding"/>
    <property type="evidence" value="ECO:0007669"/>
    <property type="project" value="TreeGrafter"/>
</dbReference>
<dbReference type="AlphaFoldDB" id="A0A9W9U1Z3"/>
<reference evidence="3" key="2">
    <citation type="journal article" date="2023" name="IMA Fungus">
        <title>Comparative genomic study of the Penicillium genus elucidates a diverse pangenome and 15 lateral gene transfer events.</title>
        <authorList>
            <person name="Petersen C."/>
            <person name="Sorensen T."/>
            <person name="Nielsen M.R."/>
            <person name="Sondergaard T.E."/>
            <person name="Sorensen J.L."/>
            <person name="Fitzpatrick D.A."/>
            <person name="Frisvad J.C."/>
            <person name="Nielsen K.L."/>
        </authorList>
    </citation>
    <scope>NUCLEOTIDE SEQUENCE</scope>
    <source>
        <strain evidence="3">IBT 21472</strain>
    </source>
</reference>
<dbReference type="InterPro" id="IPR021858">
    <property type="entry name" value="Fun_TF"/>
</dbReference>
<evidence type="ECO:0000313" key="4">
    <source>
        <dbReference type="Proteomes" id="UP001147746"/>
    </source>
</evidence>
<reference evidence="3" key="1">
    <citation type="submission" date="2022-12" db="EMBL/GenBank/DDBJ databases">
        <authorList>
            <person name="Petersen C."/>
        </authorList>
    </citation>
    <scope>NUCLEOTIDE SEQUENCE</scope>
    <source>
        <strain evidence="3">IBT 21472</strain>
    </source>
</reference>
<accession>A0A9W9U1Z3</accession>
<dbReference type="PANTHER" id="PTHR37534:SF15">
    <property type="entry name" value="ZN(II)2CYS6 TRANSCRIPTION FACTOR (EUROFUNG)"/>
    <property type="match status" value="1"/>
</dbReference>
<dbReference type="EMBL" id="JAPZBO010000008">
    <property type="protein sequence ID" value="KAJ5308077.1"/>
    <property type="molecule type" value="Genomic_DNA"/>
</dbReference>
<keyword evidence="2" id="KW-0539">Nucleus</keyword>
<evidence type="ECO:0000256" key="2">
    <source>
        <dbReference type="ARBA" id="ARBA00023242"/>
    </source>
</evidence>
<evidence type="ECO:0000256" key="1">
    <source>
        <dbReference type="ARBA" id="ARBA00004123"/>
    </source>
</evidence>
<dbReference type="Proteomes" id="UP001147746">
    <property type="component" value="Unassembled WGS sequence"/>
</dbReference>
<dbReference type="Pfam" id="PF11951">
    <property type="entry name" value="Fungal_trans_2"/>
    <property type="match status" value="1"/>
</dbReference>
<sequence length="462" mass="52575">MSPTTSKMRQITARLPEVRPFAAAMSRVQQRETLTMDEQRGKSGLLIDPSLQDLSPSTRDYIAYFEQECSQDCVIHNVEPANPFKEFMRLIPSCPGFRDAVVSVAALHRAQRVSSSILTTEDVNGMMLPNSSPESQAAKQLQQSPDYYNALRHKQRTLAFLRKESEEGFMNQLDGTIATIILSTWFETMDSGRESWKYHLLGLRELVQRCGFSAIQSGRGSLAASIPQVYEYFDTTYAIFEIIGSTFVEAKQPYRPLFTTIPMLEVLKRSETQTWVGCPADLLFVLLLVNSASSRPAEDKQELLCNTLSLIRGFSPMNWALTTTHSCHVKSRYHLASLYQAAVEIYARQIFSMSTGQYCLTQEGPANSIDSLMLNFQAIDRQDTHFKSLIWPAFVIGAEMQTENQRAMIAEVFAHLWKLWCCPNVASAFEVLEKIWARRSAEGTPRPWIEYVYEWGEDWIFL</sequence>
<dbReference type="GO" id="GO:0003700">
    <property type="term" value="F:DNA-binding transcription factor activity"/>
    <property type="evidence" value="ECO:0007669"/>
    <property type="project" value="TreeGrafter"/>
</dbReference>
<evidence type="ECO:0008006" key="5">
    <source>
        <dbReference type="Google" id="ProtNLM"/>
    </source>
</evidence>
<comment type="caution">
    <text evidence="3">The sequence shown here is derived from an EMBL/GenBank/DDBJ whole genome shotgun (WGS) entry which is preliminary data.</text>
</comment>
<protein>
    <recommendedName>
        <fullName evidence="5">Fungal-specific transcription factor domain-containing protein</fullName>
    </recommendedName>
</protein>
<proteinExistence type="predicted"/>
<name>A0A9W9U1Z3_9EURO</name>
<organism evidence="3 4">
    <name type="scientific">Penicillium atrosanguineum</name>
    <dbReference type="NCBI Taxonomy" id="1132637"/>
    <lineage>
        <taxon>Eukaryota</taxon>
        <taxon>Fungi</taxon>
        <taxon>Dikarya</taxon>
        <taxon>Ascomycota</taxon>
        <taxon>Pezizomycotina</taxon>
        <taxon>Eurotiomycetes</taxon>
        <taxon>Eurotiomycetidae</taxon>
        <taxon>Eurotiales</taxon>
        <taxon>Aspergillaceae</taxon>
        <taxon>Penicillium</taxon>
    </lineage>
</organism>
<keyword evidence="4" id="KW-1185">Reference proteome</keyword>
<gene>
    <name evidence="3" type="ORF">N7476_008733</name>
</gene>
<comment type="subcellular location">
    <subcellularLocation>
        <location evidence="1">Nucleus</location>
    </subcellularLocation>
</comment>
<evidence type="ECO:0000313" key="3">
    <source>
        <dbReference type="EMBL" id="KAJ5308077.1"/>
    </source>
</evidence>